<organism evidence="3 4">
    <name type="scientific">Oribacterium sinus</name>
    <dbReference type="NCBI Taxonomy" id="237576"/>
    <lineage>
        <taxon>Bacteria</taxon>
        <taxon>Bacillati</taxon>
        <taxon>Bacillota</taxon>
        <taxon>Clostridia</taxon>
        <taxon>Lachnospirales</taxon>
        <taxon>Lachnospiraceae</taxon>
        <taxon>Oribacterium</taxon>
    </lineage>
</organism>
<dbReference type="Pfam" id="PF18984">
    <property type="entry name" value="DUF5717_N"/>
    <property type="match status" value="2"/>
</dbReference>
<feature type="domain" description="DUF5717" evidence="2">
    <location>
        <begin position="235"/>
        <end position="575"/>
    </location>
</feature>
<evidence type="ECO:0000259" key="1">
    <source>
        <dbReference type="Pfam" id="PF18983"/>
    </source>
</evidence>
<evidence type="ECO:0000313" key="4">
    <source>
        <dbReference type="Proteomes" id="UP000780721"/>
    </source>
</evidence>
<gene>
    <name evidence="3" type="ORF">HXM91_00625</name>
</gene>
<dbReference type="Proteomes" id="UP000780721">
    <property type="component" value="Unassembled WGS sequence"/>
</dbReference>
<evidence type="ECO:0008006" key="5">
    <source>
        <dbReference type="Google" id="ProtNLM"/>
    </source>
</evidence>
<name>A0A930DW63_9FIRM</name>
<evidence type="ECO:0000313" key="3">
    <source>
        <dbReference type="EMBL" id="MBF1304377.1"/>
    </source>
</evidence>
<feature type="domain" description="DUF5717" evidence="2">
    <location>
        <begin position="23"/>
        <end position="206"/>
    </location>
</feature>
<sequence length="907" mass="105635">MENSVFLERASCAKIKPYGEFAMREKINKLARGITEEGIPSLHFSVEKIMAVIPYRESRTFEIFLQSVNGVAMRGLVYAKGPYLTLHKSAFGGVRTKVSFTIDTKNLGDEEEIKGELCFVYNGGEKRIPYSFVVEKQPSAKQIHEIKDYSHLQQMAEEDRKGCSRIFDYSDFLEAPIFQDITALRLYELLKPCGDRTLALEEFLTYFSHRPKNAKKREVLPYQRREEREEVLHFPEDASLEEKITECIHRGDWSLSAFALYKKGVEENVKITKLYENLLYAMPMGYAEELPKGVYLYFSYEYRLEEGIKLPLYYNILKNFQEGSEIFSHFARPMQDYAISCLLQGEINEELALLYSKLILPEMIDERMAEFLPKILNSYLVEVEDQNIERLVLTHPALRRECSFPVKGGFCTVPMPLPNMILLFQDALGNRYSRVPHRKTRLMEEAELEKKCQSLSEDKGIFLIRKTLSLVEKGISDSKDLELMEKAFSYEDFTLYFRMKILHLILSYHKKAEGVEFPKENLEFLHALPFAALKKEEKEDVLSALIYRGDYDKALEYLIVYPYLSLDKRALEAFLEGALSEGQGEKVYGEEEREMLLYLSEKAFLSKLEKDSILHFLLEEYNGTTEEMLQMMRVADQRKQQKAKIPSSSFLNMGERLLAQSLFTEKRKESEEIFALYTRYGGADPLLLRAFFTAYSASVFLGQKPEKEWIMQQIFEEVRGESHKERVPVLYLLALSLSFSKRAELKEEELEELSAFLPILLEKSLIFSYTKELGKFVSLPNEILEKSVLEYHGREEEKPFLSIRNQGEEEFHREELQECYHGIYTASFLLFPGESMEYRFTLGKEDTLLYQSTLKKEESEKAYMGEDAYAKLCRMCELMTEKKAEPLLEMMEEYGKKEIALSKLLEE</sequence>
<feature type="domain" description="DUF5717" evidence="1">
    <location>
        <begin position="594"/>
        <end position="904"/>
    </location>
</feature>
<dbReference type="InterPro" id="IPR043775">
    <property type="entry name" value="DUF5717_N"/>
</dbReference>
<dbReference type="EMBL" id="JABZRB010000006">
    <property type="protein sequence ID" value="MBF1304377.1"/>
    <property type="molecule type" value="Genomic_DNA"/>
</dbReference>
<proteinExistence type="predicted"/>
<reference evidence="3" key="1">
    <citation type="submission" date="2020-04" db="EMBL/GenBank/DDBJ databases">
        <title>Deep metagenomics examines the oral microbiome during advanced dental caries in children, revealing novel taxa and co-occurrences with host molecules.</title>
        <authorList>
            <person name="Baker J.L."/>
            <person name="Morton J.T."/>
            <person name="Dinis M."/>
            <person name="Alvarez R."/>
            <person name="Tran N.C."/>
            <person name="Knight R."/>
            <person name="Edlund A."/>
        </authorList>
    </citation>
    <scope>NUCLEOTIDE SEQUENCE</scope>
    <source>
        <strain evidence="3">JCVI_48_bin.5</strain>
    </source>
</reference>
<dbReference type="InterPro" id="IPR043774">
    <property type="entry name" value="DUF5717_C"/>
</dbReference>
<dbReference type="Pfam" id="PF18983">
    <property type="entry name" value="DUF5717"/>
    <property type="match status" value="1"/>
</dbReference>
<evidence type="ECO:0000259" key="2">
    <source>
        <dbReference type="Pfam" id="PF18984"/>
    </source>
</evidence>
<comment type="caution">
    <text evidence="3">The sequence shown here is derived from an EMBL/GenBank/DDBJ whole genome shotgun (WGS) entry which is preliminary data.</text>
</comment>
<accession>A0A930DW63</accession>
<protein>
    <recommendedName>
        <fullName evidence="5">DUF5717 domain-containing protein</fullName>
    </recommendedName>
</protein>
<dbReference type="AlphaFoldDB" id="A0A930DW63"/>